<evidence type="ECO:0000259" key="4">
    <source>
        <dbReference type="Pfam" id="PF06722"/>
    </source>
</evidence>
<dbReference type="SUPFAM" id="SSF53756">
    <property type="entry name" value="UDP-Glycosyltransferase/glycogen phosphorylase"/>
    <property type="match status" value="1"/>
</dbReference>
<dbReference type="EMBL" id="CP002160">
    <property type="protein sequence ID" value="ADL53035.1"/>
    <property type="molecule type" value="Genomic_DNA"/>
</dbReference>
<dbReference type="AlphaFoldDB" id="D9SV61"/>
<organism evidence="5 6">
    <name type="scientific">Clostridium cellulovorans (strain ATCC 35296 / DSM 3052 / OCM 3 / 743B)</name>
    <dbReference type="NCBI Taxonomy" id="573061"/>
    <lineage>
        <taxon>Bacteria</taxon>
        <taxon>Bacillati</taxon>
        <taxon>Bacillota</taxon>
        <taxon>Clostridia</taxon>
        <taxon>Eubacteriales</taxon>
        <taxon>Clostridiaceae</taxon>
        <taxon>Clostridium</taxon>
    </lineage>
</organism>
<dbReference type="InterPro" id="IPR002213">
    <property type="entry name" value="UDP_glucos_trans"/>
</dbReference>
<dbReference type="CAZy" id="GT1">
    <property type="family name" value="Glycosyltransferase Family 1"/>
</dbReference>
<dbReference type="PROSITE" id="PS00375">
    <property type="entry name" value="UDPGT"/>
    <property type="match status" value="1"/>
</dbReference>
<dbReference type="GO" id="GO:0008194">
    <property type="term" value="F:UDP-glycosyltransferase activity"/>
    <property type="evidence" value="ECO:0007669"/>
    <property type="project" value="InterPro"/>
</dbReference>
<dbReference type="GO" id="GO:0016758">
    <property type="term" value="F:hexosyltransferase activity"/>
    <property type="evidence" value="ECO:0007669"/>
    <property type="project" value="InterPro"/>
</dbReference>
<evidence type="ECO:0000256" key="3">
    <source>
        <dbReference type="ARBA" id="ARBA00022679"/>
    </source>
</evidence>
<evidence type="ECO:0000313" key="5">
    <source>
        <dbReference type="EMBL" id="ADL53035.1"/>
    </source>
</evidence>
<dbReference type="KEGG" id="ccb:Clocel_3355"/>
<sequence length="397" mass="44982">MARILFANIPLHGHANPTFPLVSAFVNNGHEVDYLITEDFQKKVEYCGATIIPYYRSVNINLSNPFDSIKKVRESINEMYIKVKKLASKYDAVVIGGLCPSLAELQEEVKTPIIFCSAVFLQNEETIKELFKKSRGIPNVINFIAHHPKIRRRVSKIFGARVLKVKVNDLLTFFSPQSASLNIIFTSRYFQPRENDFQNKCLYIGPTPTISVKDKSFPIESLENSNKKVIYATLGTVFNTWTDFFKNVIEAFKDSEYLVVMSTGNKDRIKEIGYIPENFIVRDFVPQAEVLKHADLFIAHGGMGSVSDGMYLGVPMIMVPLGADQFFNSYRLQDLGAGKVLKKKEVTAENLKLQAKLMLESSTYKKQVKKVQESFTSSCGPEQAVKEVEKILRNYNL</sequence>
<dbReference type="Gene3D" id="3.40.50.2000">
    <property type="entry name" value="Glycogen Phosphorylase B"/>
    <property type="match status" value="2"/>
</dbReference>
<dbReference type="InterPro" id="IPR050271">
    <property type="entry name" value="UDP-glycosyltransferase"/>
</dbReference>
<dbReference type="HOGENOM" id="CLU_000537_7_1_9"/>
<dbReference type="CDD" id="cd03784">
    <property type="entry name" value="GT1_Gtf-like"/>
    <property type="match status" value="1"/>
</dbReference>
<dbReference type="STRING" id="573061.Clocel_3355"/>
<evidence type="ECO:0000256" key="2">
    <source>
        <dbReference type="ARBA" id="ARBA00022676"/>
    </source>
</evidence>
<dbReference type="InterPro" id="IPR035595">
    <property type="entry name" value="UDP_glycos_trans_CS"/>
</dbReference>
<reference evidence="5 6" key="1">
    <citation type="submission" date="2010-08" db="EMBL/GenBank/DDBJ databases">
        <title>Complete sequence of Clostridium cellulovorans 743B.</title>
        <authorList>
            <consortium name="US DOE Joint Genome Institute"/>
            <person name="Lucas S."/>
            <person name="Copeland A."/>
            <person name="Lapidus A."/>
            <person name="Cheng J.-F."/>
            <person name="Bruce D."/>
            <person name="Goodwin L."/>
            <person name="Pitluck S."/>
            <person name="Chertkov O."/>
            <person name="Detter J.C."/>
            <person name="Han C."/>
            <person name="Tapia R."/>
            <person name="Land M."/>
            <person name="Hauser L."/>
            <person name="Chang Y.-J."/>
            <person name="Jeffries C."/>
            <person name="Kyrpides N."/>
            <person name="Ivanova N."/>
            <person name="Mikhailova N."/>
            <person name="Hemme C.L."/>
            <person name="Woyke T."/>
        </authorList>
    </citation>
    <scope>NUCLEOTIDE SEQUENCE [LARGE SCALE GENOMIC DNA]</scope>
    <source>
        <strain evidence="6">ATCC 35296 / DSM 3052 / OCM 3 / 743B</strain>
    </source>
</reference>
<dbReference type="Proteomes" id="UP000002730">
    <property type="component" value="Chromosome"/>
</dbReference>
<feature type="domain" description="Erythromycin biosynthesis protein CIII-like C-terminal" evidence="4">
    <location>
        <begin position="265"/>
        <end position="390"/>
    </location>
</feature>
<dbReference type="InterPro" id="IPR010610">
    <property type="entry name" value="EryCIII-like_C"/>
</dbReference>
<accession>D9SV61</accession>
<dbReference type="FunFam" id="3.40.50.2000:FF:000072">
    <property type="entry name" value="Glycosyl transferase"/>
    <property type="match status" value="1"/>
</dbReference>
<dbReference type="PANTHER" id="PTHR48043">
    <property type="entry name" value="EG:EG0003.4 PROTEIN-RELATED"/>
    <property type="match status" value="1"/>
</dbReference>
<gene>
    <name evidence="5" type="ordered locus">Clocel_3355</name>
</gene>
<comment type="similarity">
    <text evidence="1">Belongs to the UDP-glycosyltransferase family.</text>
</comment>
<keyword evidence="3 5" id="KW-0808">Transferase</keyword>
<dbReference type="Pfam" id="PF06722">
    <property type="entry name" value="EryCIII-like_C"/>
    <property type="match status" value="1"/>
</dbReference>
<keyword evidence="2" id="KW-0328">Glycosyltransferase</keyword>
<keyword evidence="6" id="KW-1185">Reference proteome</keyword>
<dbReference type="NCBIfam" id="TIGR01426">
    <property type="entry name" value="MGT"/>
    <property type="match status" value="1"/>
</dbReference>
<dbReference type="OrthoDB" id="6620093at2"/>
<evidence type="ECO:0000313" key="6">
    <source>
        <dbReference type="Proteomes" id="UP000002730"/>
    </source>
</evidence>
<dbReference type="InterPro" id="IPR006326">
    <property type="entry name" value="UDPGT_MGT-like"/>
</dbReference>
<dbReference type="RefSeq" id="WP_013291843.1">
    <property type="nucleotide sequence ID" value="NC_014393.1"/>
</dbReference>
<protein>
    <submittedName>
        <fullName evidence="5">Glycosyltransferase, MGT family</fullName>
    </submittedName>
</protein>
<evidence type="ECO:0000256" key="1">
    <source>
        <dbReference type="ARBA" id="ARBA00009995"/>
    </source>
</evidence>
<proteinExistence type="inferred from homology"/>
<dbReference type="PANTHER" id="PTHR48043:SF145">
    <property type="entry name" value="FI06409P-RELATED"/>
    <property type="match status" value="1"/>
</dbReference>
<dbReference type="eggNOG" id="COG1819">
    <property type="taxonomic scope" value="Bacteria"/>
</dbReference>
<name>D9SV61_CLOC7</name>